<dbReference type="SUPFAM" id="SSF54060">
    <property type="entry name" value="His-Me finger endonucleases"/>
    <property type="match status" value="1"/>
</dbReference>
<dbReference type="HOGENOM" id="CLU_746650_0_0_1"/>
<reference evidence="1" key="2">
    <citation type="submission" date="2015-02" db="UniProtKB">
        <authorList>
            <consortium name="EnsemblMetazoa"/>
        </authorList>
    </citation>
    <scope>IDENTIFICATION</scope>
</reference>
<protein>
    <submittedName>
        <fullName evidence="1">Uncharacterized protein</fullName>
    </submittedName>
</protein>
<proteinExistence type="predicted"/>
<accession>T1IR71</accession>
<evidence type="ECO:0000313" key="2">
    <source>
        <dbReference type="Proteomes" id="UP000014500"/>
    </source>
</evidence>
<dbReference type="PhylomeDB" id="T1IR71"/>
<dbReference type="Gene3D" id="3.40.570.10">
    <property type="entry name" value="Extracellular Endonuclease, subunit A"/>
    <property type="match status" value="1"/>
</dbReference>
<dbReference type="AlphaFoldDB" id="T1IR71"/>
<dbReference type="Proteomes" id="UP000014500">
    <property type="component" value="Unassembled WGS sequence"/>
</dbReference>
<sequence>MSYLRFCLVITAGIGGYLYKTTSDKRDKICWNRTSVIPYLHALYKATSKEINGYFYRSIMNQFRINILNDEKSDNNSNAETLSAIDLIDRFQSDNDYLMENEDDDVQVNDDHCILTTGVPCQEPTFDNPLIYNDPDIATRQMILYPQFTIFFDREGKTNNWTIEHIDCENVEHFQHRHFEAMVLGYKDPKQSYSTINITEHLAYIRSTRLEPDPTIPKHFICQNCKCSNFWPVFHKYVTFLTGIYETVYVCSGYLYLDEKRKAPKVNVSNRCPSHFFKILVCKNPDWTFRFECYKVKIEQLNAAIVDLKDYLVTREELENDTKIHLIGYVEPGWVRETETHPEFNCFEVPPEASKVEHICPLCVPFQYPTC</sequence>
<keyword evidence="2" id="KW-1185">Reference proteome</keyword>
<reference evidence="2" key="1">
    <citation type="submission" date="2011-05" db="EMBL/GenBank/DDBJ databases">
        <authorList>
            <person name="Richards S.R."/>
            <person name="Qu J."/>
            <person name="Jiang H."/>
            <person name="Jhangiani S.N."/>
            <person name="Agravi P."/>
            <person name="Goodspeed R."/>
            <person name="Gross S."/>
            <person name="Mandapat C."/>
            <person name="Jackson L."/>
            <person name="Mathew T."/>
            <person name="Pu L."/>
            <person name="Thornton R."/>
            <person name="Saada N."/>
            <person name="Wilczek-Boney K.B."/>
            <person name="Lee S."/>
            <person name="Kovar C."/>
            <person name="Wu Y."/>
            <person name="Scherer S.E."/>
            <person name="Worley K.C."/>
            <person name="Muzny D.M."/>
            <person name="Gibbs R."/>
        </authorList>
    </citation>
    <scope>NUCLEOTIDE SEQUENCE</scope>
    <source>
        <strain evidence="2">Brora</strain>
    </source>
</reference>
<dbReference type="InterPro" id="IPR044925">
    <property type="entry name" value="His-Me_finger_sf"/>
</dbReference>
<evidence type="ECO:0000313" key="1">
    <source>
        <dbReference type="EnsemblMetazoa" id="SMAR003555-PA"/>
    </source>
</evidence>
<name>T1IR71_STRMM</name>
<dbReference type="InterPro" id="IPR044929">
    <property type="entry name" value="DNA/RNA_non-sp_Endonuclease_sf"/>
</dbReference>
<dbReference type="EnsemblMetazoa" id="SMAR003555-RA">
    <property type="protein sequence ID" value="SMAR003555-PA"/>
    <property type="gene ID" value="SMAR003555"/>
</dbReference>
<organism evidence="1 2">
    <name type="scientific">Strigamia maritima</name>
    <name type="common">European centipede</name>
    <name type="synonym">Geophilus maritimus</name>
    <dbReference type="NCBI Taxonomy" id="126957"/>
    <lineage>
        <taxon>Eukaryota</taxon>
        <taxon>Metazoa</taxon>
        <taxon>Ecdysozoa</taxon>
        <taxon>Arthropoda</taxon>
        <taxon>Myriapoda</taxon>
        <taxon>Chilopoda</taxon>
        <taxon>Pleurostigmophora</taxon>
        <taxon>Geophilomorpha</taxon>
        <taxon>Linotaeniidae</taxon>
        <taxon>Strigamia</taxon>
    </lineage>
</organism>
<dbReference type="EMBL" id="JH431338">
    <property type="status" value="NOT_ANNOTATED_CDS"/>
    <property type="molecule type" value="Genomic_DNA"/>
</dbReference>